<proteinExistence type="predicted"/>
<evidence type="ECO:0000256" key="1">
    <source>
        <dbReference type="SAM" id="Phobius"/>
    </source>
</evidence>
<keyword evidence="1" id="KW-1133">Transmembrane helix</keyword>
<keyword evidence="3" id="KW-1185">Reference proteome</keyword>
<keyword evidence="1" id="KW-0812">Transmembrane</keyword>
<gene>
    <name evidence="2" type="ORF">LTRI10_LOCUS35838</name>
</gene>
<organism evidence="2 3">
    <name type="scientific">Linum trigynum</name>
    <dbReference type="NCBI Taxonomy" id="586398"/>
    <lineage>
        <taxon>Eukaryota</taxon>
        <taxon>Viridiplantae</taxon>
        <taxon>Streptophyta</taxon>
        <taxon>Embryophyta</taxon>
        <taxon>Tracheophyta</taxon>
        <taxon>Spermatophyta</taxon>
        <taxon>Magnoliopsida</taxon>
        <taxon>eudicotyledons</taxon>
        <taxon>Gunneridae</taxon>
        <taxon>Pentapetalae</taxon>
        <taxon>rosids</taxon>
        <taxon>fabids</taxon>
        <taxon>Malpighiales</taxon>
        <taxon>Linaceae</taxon>
        <taxon>Linum</taxon>
    </lineage>
</organism>
<protein>
    <recommendedName>
        <fullName evidence="4">Antifreeze protein</fullName>
    </recommendedName>
</protein>
<feature type="transmembrane region" description="Helical" evidence="1">
    <location>
        <begin position="31"/>
        <end position="55"/>
    </location>
</feature>
<dbReference type="AlphaFoldDB" id="A0AAV2FBR1"/>
<dbReference type="Proteomes" id="UP001497516">
    <property type="component" value="Chromosome 6"/>
</dbReference>
<sequence>MNWLIVAFVASATSSCHLFAPLKPSWSLSPLLIFTGSFSTKNIGSAAVVLFLTMVSPKQTMAAMAGVAAPTSMAAVGVVAFSDAAVDRDTAAVAAPLTPLFSPLLLQDQATEQVYLGPGPITTRQIRTAARSNVTPAMAKAI</sequence>
<accession>A0AAV2FBR1</accession>
<dbReference type="EMBL" id="OZ034819">
    <property type="protein sequence ID" value="CAL1395402.1"/>
    <property type="molecule type" value="Genomic_DNA"/>
</dbReference>
<name>A0AAV2FBR1_9ROSI</name>
<evidence type="ECO:0000313" key="2">
    <source>
        <dbReference type="EMBL" id="CAL1395402.1"/>
    </source>
</evidence>
<keyword evidence="1" id="KW-0472">Membrane</keyword>
<evidence type="ECO:0008006" key="4">
    <source>
        <dbReference type="Google" id="ProtNLM"/>
    </source>
</evidence>
<reference evidence="2 3" key="1">
    <citation type="submission" date="2024-04" db="EMBL/GenBank/DDBJ databases">
        <authorList>
            <person name="Fracassetti M."/>
        </authorList>
    </citation>
    <scope>NUCLEOTIDE SEQUENCE [LARGE SCALE GENOMIC DNA]</scope>
</reference>
<evidence type="ECO:0000313" key="3">
    <source>
        <dbReference type="Proteomes" id="UP001497516"/>
    </source>
</evidence>